<reference evidence="4" key="1">
    <citation type="journal article" date="2010" name="Genome Biol.">
        <title>Genome sequence of the necrotrophic plant pathogen Pythium ultimum reveals original pathogenicity mechanisms and effector repertoire.</title>
        <authorList>
            <person name="Levesque C.A."/>
            <person name="Brouwer H."/>
            <person name="Cano L."/>
            <person name="Hamilton J.P."/>
            <person name="Holt C."/>
            <person name="Huitema E."/>
            <person name="Raffaele S."/>
            <person name="Robideau G.P."/>
            <person name="Thines M."/>
            <person name="Win J."/>
            <person name="Zerillo M.M."/>
            <person name="Beakes G.W."/>
            <person name="Boore J.L."/>
            <person name="Busam D."/>
            <person name="Dumas B."/>
            <person name="Ferriera S."/>
            <person name="Fuerstenberg S.I."/>
            <person name="Gachon C.M."/>
            <person name="Gaulin E."/>
            <person name="Govers F."/>
            <person name="Grenville-Briggs L."/>
            <person name="Horner N."/>
            <person name="Hostetler J."/>
            <person name="Jiang R.H."/>
            <person name="Johnson J."/>
            <person name="Krajaejun T."/>
            <person name="Lin H."/>
            <person name="Meijer H.J."/>
            <person name="Moore B."/>
            <person name="Morris P."/>
            <person name="Phuntmart V."/>
            <person name="Puiu D."/>
            <person name="Shetty J."/>
            <person name="Stajich J.E."/>
            <person name="Tripathy S."/>
            <person name="Wawra S."/>
            <person name="van West P."/>
            <person name="Whitty B.R."/>
            <person name="Coutinho P.M."/>
            <person name="Henrissat B."/>
            <person name="Martin F."/>
            <person name="Thomas P.D."/>
            <person name="Tyler B.M."/>
            <person name="De Vries R.P."/>
            <person name="Kamoun S."/>
            <person name="Yandell M."/>
            <person name="Tisserat N."/>
            <person name="Buell C.R."/>
        </authorList>
    </citation>
    <scope>NUCLEOTIDE SEQUENCE</scope>
    <source>
        <strain evidence="4">DAOM:BR144</strain>
    </source>
</reference>
<dbReference type="EMBL" id="GL376585">
    <property type="status" value="NOT_ANNOTATED_CDS"/>
    <property type="molecule type" value="Genomic_DNA"/>
</dbReference>
<feature type="region of interest" description="Disordered" evidence="2">
    <location>
        <begin position="458"/>
        <end position="493"/>
    </location>
</feature>
<evidence type="ECO:0000256" key="1">
    <source>
        <dbReference type="SAM" id="Coils"/>
    </source>
</evidence>
<evidence type="ECO:0000313" key="3">
    <source>
        <dbReference type="EnsemblProtists" id="PYU1_T007620"/>
    </source>
</evidence>
<reference evidence="3" key="3">
    <citation type="submission" date="2015-02" db="UniProtKB">
        <authorList>
            <consortium name="EnsemblProtists"/>
        </authorList>
    </citation>
    <scope>IDENTIFICATION</scope>
    <source>
        <strain evidence="3">DAOM BR144</strain>
    </source>
</reference>
<keyword evidence="4" id="KW-1185">Reference proteome</keyword>
<sequence>MDATKRVVKKEAPNARRDEGKAPVKTVIVVAQDAVVANAAVSWKERYERVLAANQRLKNELRTREAAHRKAMTTVKYEQSLPNNDTFTRQLVDENRALVTRIRVLELRLFRVEWLHFFLLCSMAASGRNACNAIRANESRHETASSALEKRTNGRRISFVSLGKIVDAVSPSPALVSLLGDLKARLGELELDLERLHQENELLRQSHNQQTHSASDEKASAVQHEGSQEKLKPTNGADTAAAVGEARELERSLRDQMRQMGLLEARYHLLEDKARAKAELYKQTVAHAEQLQEQLFEAQQRILDQTATIERHQDQTAHMEELQSETHLLRSENMKLNDAIATLSARPFDALSMDLQTKNLYIAQLESTIRDLEQQREHAVQDVRVAKQTSEQLRGRVKRLLQELQEQADTLAQAERECEQHKMAKELAELQLRFYTVPGDHALMCALGKALKDTRKQQDAHAASFMEPVDSNAHSNRGDSANATLPTHDKNAVSTMEKKRLEKVSELTQLLQEDTQAQLQSLTLRHTQEKQLLKRESEKWKQRATTYLEQVPCSVKTASSFNALARNHDFGAWMVEARFHEMQQPSYQNRKTAIR</sequence>
<evidence type="ECO:0000256" key="2">
    <source>
        <dbReference type="SAM" id="MobiDB-lite"/>
    </source>
</evidence>
<organism evidence="3 4">
    <name type="scientific">Globisporangium ultimum (strain ATCC 200006 / CBS 805.95 / DAOM BR144)</name>
    <name type="common">Pythium ultimum</name>
    <dbReference type="NCBI Taxonomy" id="431595"/>
    <lineage>
        <taxon>Eukaryota</taxon>
        <taxon>Sar</taxon>
        <taxon>Stramenopiles</taxon>
        <taxon>Oomycota</taxon>
        <taxon>Peronosporomycetes</taxon>
        <taxon>Pythiales</taxon>
        <taxon>Pythiaceae</taxon>
        <taxon>Globisporangium</taxon>
    </lineage>
</organism>
<evidence type="ECO:0000313" key="4">
    <source>
        <dbReference type="Proteomes" id="UP000019132"/>
    </source>
</evidence>
<accession>K3WRM6</accession>
<feature type="region of interest" description="Disordered" evidence="2">
    <location>
        <begin position="205"/>
        <end position="246"/>
    </location>
</feature>
<name>K3WRM6_GLOUD</name>
<dbReference type="HOGENOM" id="CLU_458945_0_0_1"/>
<feature type="coiled-coil region" evidence="1">
    <location>
        <begin position="246"/>
        <end position="431"/>
    </location>
</feature>
<proteinExistence type="predicted"/>
<dbReference type="EnsemblProtists" id="PYU1_T007620">
    <property type="protein sequence ID" value="PYU1_T007620"/>
    <property type="gene ID" value="PYU1_G007604"/>
</dbReference>
<dbReference type="AlphaFoldDB" id="K3WRM6"/>
<dbReference type="STRING" id="431595.K3WRM6"/>
<dbReference type="InParanoid" id="K3WRM6"/>
<dbReference type="OMA" id="VELEECQ"/>
<keyword evidence="1" id="KW-0175">Coiled coil</keyword>
<dbReference type="VEuPathDB" id="FungiDB:PYU1_G007604"/>
<dbReference type="eggNOG" id="ENOG502SDRS">
    <property type="taxonomic scope" value="Eukaryota"/>
</dbReference>
<dbReference type="Proteomes" id="UP000019132">
    <property type="component" value="Unassembled WGS sequence"/>
</dbReference>
<feature type="compositionally biased region" description="Polar residues" evidence="2">
    <location>
        <begin position="472"/>
        <end position="485"/>
    </location>
</feature>
<protein>
    <submittedName>
        <fullName evidence="3">Uncharacterized protein</fullName>
    </submittedName>
</protein>
<reference evidence="4" key="2">
    <citation type="submission" date="2010-04" db="EMBL/GenBank/DDBJ databases">
        <authorList>
            <person name="Buell R."/>
            <person name="Hamilton J."/>
            <person name="Hostetler J."/>
        </authorList>
    </citation>
    <scope>NUCLEOTIDE SEQUENCE [LARGE SCALE GENOMIC DNA]</scope>
    <source>
        <strain evidence="4">DAOM:BR144</strain>
    </source>
</reference>